<organism evidence="2 3">
    <name type="scientific">Amycolatopsis keratiniphila subsp. keratiniphila</name>
    <dbReference type="NCBI Taxonomy" id="227715"/>
    <lineage>
        <taxon>Bacteria</taxon>
        <taxon>Bacillati</taxon>
        <taxon>Actinomycetota</taxon>
        <taxon>Actinomycetes</taxon>
        <taxon>Pseudonocardiales</taxon>
        <taxon>Pseudonocardiaceae</taxon>
        <taxon>Amycolatopsis</taxon>
        <taxon>Amycolatopsis japonica group</taxon>
    </lineage>
</organism>
<dbReference type="Proteomes" id="UP000076660">
    <property type="component" value="Unassembled WGS sequence"/>
</dbReference>
<evidence type="ECO:0000256" key="1">
    <source>
        <dbReference type="SAM" id="MobiDB-lite"/>
    </source>
</evidence>
<evidence type="ECO:0000313" key="3">
    <source>
        <dbReference type="Proteomes" id="UP000076660"/>
    </source>
</evidence>
<comment type="caution">
    <text evidence="2">The sequence shown here is derived from an EMBL/GenBank/DDBJ whole genome shotgun (WGS) entry which is preliminary data.</text>
</comment>
<dbReference type="RefSeq" id="WP_063276405.1">
    <property type="nucleotide sequence ID" value="NZ_LQMT02000006.1"/>
</dbReference>
<gene>
    <name evidence="2" type="ORF">AVR91_0204150</name>
</gene>
<accession>A0A1W2M210</accession>
<dbReference type="AlphaFoldDB" id="A0A1W2M210"/>
<sequence>MNNTVRLLLLGALAGLIVALFFGVIRLSYPHTPGLGPTTAAAPAAPAAPRPPIAHPARPDVSGPWIVADSSAMTCCDTSGRPLDRPVPTVRCLPVDEFHASPRPAHPHYWVIPLKGSVPEPGEEPRYAPGEDCPGE</sequence>
<dbReference type="EMBL" id="LQMT02000006">
    <property type="protein sequence ID" value="ONF73929.1"/>
    <property type="molecule type" value="Genomic_DNA"/>
</dbReference>
<reference evidence="2 3" key="1">
    <citation type="submission" date="2016-12" db="EMBL/GenBank/DDBJ databases">
        <title>Amycolatopsis keratiniphila subsp. keratiniphila genome sequencing and assembly.</title>
        <authorList>
            <person name="Mayilraj S."/>
            <person name="Kaur N."/>
        </authorList>
    </citation>
    <scope>NUCLEOTIDE SEQUENCE [LARGE SCALE GENOMIC DNA]</scope>
    <source>
        <strain evidence="2 3">DSM 44409</strain>
    </source>
</reference>
<proteinExistence type="predicted"/>
<evidence type="ECO:0000313" key="2">
    <source>
        <dbReference type="EMBL" id="ONF73929.1"/>
    </source>
</evidence>
<protein>
    <submittedName>
        <fullName evidence="2">Uncharacterized protein</fullName>
    </submittedName>
</protein>
<name>A0A1W2M210_9PSEU</name>
<feature type="region of interest" description="Disordered" evidence="1">
    <location>
        <begin position="39"/>
        <end position="60"/>
    </location>
</feature>